<dbReference type="RefSeq" id="WP_344622213.1">
    <property type="nucleotide sequence ID" value="NZ_BAAALD010000006.1"/>
</dbReference>
<name>A0ABN1TB59_9ACTN</name>
<sequence>MRVKKFVAAAAVAGSVLAVGLSTAAPAMAAPARDCTYGQVCLYFNSSSYGYGAVYIQTGDVSNYAGKYFSGGANGSNGSGVEVKNHAAAVDSWIASNFRVYYNSGYDCSVACQTVAPYDSVNLNSQLKNNNASGRVV</sequence>
<dbReference type="Proteomes" id="UP001499987">
    <property type="component" value="Unassembled WGS sequence"/>
</dbReference>
<proteinExistence type="predicted"/>
<protein>
    <submittedName>
        <fullName evidence="2">Peptidase inhibitor family I36 protein</fullName>
    </submittedName>
</protein>
<feature type="signal peptide" evidence="1">
    <location>
        <begin position="1"/>
        <end position="29"/>
    </location>
</feature>
<evidence type="ECO:0000313" key="2">
    <source>
        <dbReference type="EMBL" id="GAA1072201.1"/>
    </source>
</evidence>
<accession>A0ABN1TB59</accession>
<evidence type="ECO:0000313" key="3">
    <source>
        <dbReference type="Proteomes" id="UP001499987"/>
    </source>
</evidence>
<feature type="chain" id="PRO_5045352598" evidence="1">
    <location>
        <begin position="30"/>
        <end position="137"/>
    </location>
</feature>
<organism evidence="2 3">
    <name type="scientific">Kitasatospora arboriphila</name>
    <dbReference type="NCBI Taxonomy" id="258052"/>
    <lineage>
        <taxon>Bacteria</taxon>
        <taxon>Bacillati</taxon>
        <taxon>Actinomycetota</taxon>
        <taxon>Actinomycetes</taxon>
        <taxon>Kitasatosporales</taxon>
        <taxon>Streptomycetaceae</taxon>
        <taxon>Kitasatospora</taxon>
    </lineage>
</organism>
<keyword evidence="3" id="KW-1185">Reference proteome</keyword>
<evidence type="ECO:0000256" key="1">
    <source>
        <dbReference type="SAM" id="SignalP"/>
    </source>
</evidence>
<keyword evidence="1" id="KW-0732">Signal</keyword>
<comment type="caution">
    <text evidence="2">The sequence shown here is derived from an EMBL/GenBank/DDBJ whole genome shotgun (WGS) entry which is preliminary data.</text>
</comment>
<gene>
    <name evidence="2" type="ORF">GCM10009663_09660</name>
</gene>
<dbReference type="EMBL" id="BAAALD010000006">
    <property type="protein sequence ID" value="GAA1072201.1"/>
    <property type="molecule type" value="Genomic_DNA"/>
</dbReference>
<reference evidence="2 3" key="1">
    <citation type="journal article" date="2019" name="Int. J. Syst. Evol. Microbiol.">
        <title>The Global Catalogue of Microorganisms (GCM) 10K type strain sequencing project: providing services to taxonomists for standard genome sequencing and annotation.</title>
        <authorList>
            <consortium name="The Broad Institute Genomics Platform"/>
            <consortium name="The Broad Institute Genome Sequencing Center for Infectious Disease"/>
            <person name="Wu L."/>
            <person name="Ma J."/>
        </authorList>
    </citation>
    <scope>NUCLEOTIDE SEQUENCE [LARGE SCALE GENOMIC DNA]</scope>
    <source>
        <strain evidence="2 3">JCM 13002</strain>
    </source>
</reference>